<reference evidence="1" key="2">
    <citation type="submission" date="2025-08" db="UniProtKB">
        <authorList>
            <consortium name="Ensembl"/>
        </authorList>
    </citation>
    <scope>IDENTIFICATION</scope>
</reference>
<name>G1PZN3_MYOLU</name>
<reference evidence="1 2" key="1">
    <citation type="journal article" date="2011" name="Nature">
        <title>A high-resolution map of human evolutionary constraint using 29 mammals.</title>
        <authorList>
            <person name="Lindblad-Toh K."/>
            <person name="Garber M."/>
            <person name="Zuk O."/>
            <person name="Lin M.F."/>
            <person name="Parker B.J."/>
            <person name="Washietl S."/>
            <person name="Kheradpour P."/>
            <person name="Ernst J."/>
            <person name="Jordan G."/>
            <person name="Mauceli E."/>
            <person name="Ward L.D."/>
            <person name="Lowe C.B."/>
            <person name="Holloway A.K."/>
            <person name="Clamp M."/>
            <person name="Gnerre S."/>
            <person name="Alfoldi J."/>
            <person name="Beal K."/>
            <person name="Chang J."/>
            <person name="Clawson H."/>
            <person name="Cuff J."/>
            <person name="Di Palma F."/>
            <person name="Fitzgerald S."/>
            <person name="Flicek P."/>
            <person name="Guttman M."/>
            <person name="Hubisz M.J."/>
            <person name="Jaffe D.B."/>
            <person name="Jungreis I."/>
            <person name="Kent W.J."/>
            <person name="Kostka D."/>
            <person name="Lara M."/>
            <person name="Martins A.L."/>
            <person name="Massingham T."/>
            <person name="Moltke I."/>
            <person name="Raney B.J."/>
            <person name="Rasmussen M.D."/>
            <person name="Robinson J."/>
            <person name="Stark A."/>
            <person name="Vilella A.J."/>
            <person name="Wen J."/>
            <person name="Xie X."/>
            <person name="Zody M.C."/>
            <person name="Baldwin J."/>
            <person name="Bloom T."/>
            <person name="Chin C.W."/>
            <person name="Heiman D."/>
            <person name="Nicol R."/>
            <person name="Nusbaum C."/>
            <person name="Young S."/>
            <person name="Wilkinson J."/>
            <person name="Worley K.C."/>
            <person name="Kovar C.L."/>
            <person name="Muzny D.M."/>
            <person name="Gibbs R.A."/>
            <person name="Cree A."/>
            <person name="Dihn H.H."/>
            <person name="Fowler G."/>
            <person name="Jhangiani S."/>
            <person name="Joshi V."/>
            <person name="Lee S."/>
            <person name="Lewis L.R."/>
            <person name="Nazareth L.V."/>
            <person name="Okwuonu G."/>
            <person name="Santibanez J."/>
            <person name="Warren W.C."/>
            <person name="Mardis E.R."/>
            <person name="Weinstock G.M."/>
            <person name="Wilson R.K."/>
            <person name="Delehaunty K."/>
            <person name="Dooling D."/>
            <person name="Fronik C."/>
            <person name="Fulton L."/>
            <person name="Fulton B."/>
            <person name="Graves T."/>
            <person name="Minx P."/>
            <person name="Sodergren E."/>
            <person name="Birney E."/>
            <person name="Margulies E.H."/>
            <person name="Herrero J."/>
            <person name="Green E.D."/>
            <person name="Haussler D."/>
            <person name="Siepel A."/>
            <person name="Goldman N."/>
            <person name="Pollard K.S."/>
            <person name="Pedersen J.S."/>
            <person name="Lander E.S."/>
            <person name="Kellis M."/>
        </authorList>
    </citation>
    <scope>NUCLEOTIDE SEQUENCE [LARGE SCALE GENOMIC DNA]</scope>
</reference>
<dbReference type="Ensembl" id="ENSMLUT00000024872.1">
    <property type="protein sequence ID" value="ENSMLUP00000016915.1"/>
    <property type="gene ID" value="ENSMLUG00000026748.1"/>
</dbReference>
<protein>
    <submittedName>
        <fullName evidence="1">Uncharacterized protein</fullName>
    </submittedName>
</protein>
<dbReference type="eggNOG" id="KOG3627">
    <property type="taxonomic scope" value="Eukaryota"/>
</dbReference>
<organism evidence="1 2">
    <name type="scientific">Myotis lucifugus</name>
    <name type="common">Little brown bat</name>
    <dbReference type="NCBI Taxonomy" id="59463"/>
    <lineage>
        <taxon>Eukaryota</taxon>
        <taxon>Metazoa</taxon>
        <taxon>Chordata</taxon>
        <taxon>Craniata</taxon>
        <taxon>Vertebrata</taxon>
        <taxon>Euteleostomi</taxon>
        <taxon>Mammalia</taxon>
        <taxon>Eutheria</taxon>
        <taxon>Laurasiatheria</taxon>
        <taxon>Chiroptera</taxon>
        <taxon>Yangochiroptera</taxon>
        <taxon>Vespertilionidae</taxon>
        <taxon>Myotis</taxon>
    </lineage>
</organism>
<dbReference type="InParanoid" id="G1PZN3"/>
<dbReference type="InterPro" id="IPR043504">
    <property type="entry name" value="Peptidase_S1_PA_chymotrypsin"/>
</dbReference>
<dbReference type="Proteomes" id="UP000001074">
    <property type="component" value="Unassembled WGS sequence"/>
</dbReference>
<accession>G1PZN3</accession>
<evidence type="ECO:0000313" key="2">
    <source>
        <dbReference type="Proteomes" id="UP000001074"/>
    </source>
</evidence>
<reference evidence="1" key="3">
    <citation type="submission" date="2025-09" db="UniProtKB">
        <authorList>
            <consortium name="Ensembl"/>
        </authorList>
    </citation>
    <scope>IDENTIFICATION</scope>
</reference>
<dbReference type="AlphaFoldDB" id="G1PZN3"/>
<dbReference type="EMBL" id="AAPE02024854">
    <property type="status" value="NOT_ANNOTATED_CDS"/>
    <property type="molecule type" value="Genomic_DNA"/>
</dbReference>
<dbReference type="HOGENOM" id="CLU_3162439_0_0_1"/>
<sequence length="48" mass="5561">VESLKDLHVYDGILYQSQVKENTTFFGVPELIIHVQYQMEESGYDIAL</sequence>
<dbReference type="STRING" id="59463.ENSMLUP00000016915"/>
<proteinExistence type="predicted"/>
<keyword evidence="2" id="KW-1185">Reference proteome</keyword>
<evidence type="ECO:0000313" key="1">
    <source>
        <dbReference type="Ensembl" id="ENSMLUP00000016915.1"/>
    </source>
</evidence>
<dbReference type="Gene3D" id="2.40.10.10">
    <property type="entry name" value="Trypsin-like serine proteases"/>
    <property type="match status" value="1"/>
</dbReference>